<dbReference type="InParanoid" id="A7FA63"/>
<accession>A7FA63</accession>
<dbReference type="AlphaFoldDB" id="A7FA63"/>
<dbReference type="GeneID" id="5480639"/>
<gene>
    <name evidence="2" type="ORF">SS1G_14494</name>
</gene>
<dbReference type="RefSeq" id="XP_001584597.1">
    <property type="nucleotide sequence ID" value="XM_001584547.1"/>
</dbReference>
<reference evidence="3" key="1">
    <citation type="journal article" date="2011" name="PLoS Genet.">
        <title>Genomic analysis of the necrotrophic fungal pathogens Sclerotinia sclerotiorum and Botrytis cinerea.</title>
        <authorList>
            <person name="Amselem J."/>
            <person name="Cuomo C.A."/>
            <person name="van Kan J.A."/>
            <person name="Viaud M."/>
            <person name="Benito E.P."/>
            <person name="Couloux A."/>
            <person name="Coutinho P.M."/>
            <person name="de Vries R.P."/>
            <person name="Dyer P.S."/>
            <person name="Fillinger S."/>
            <person name="Fournier E."/>
            <person name="Gout L."/>
            <person name="Hahn M."/>
            <person name="Kohn L."/>
            <person name="Lapalu N."/>
            <person name="Plummer K.M."/>
            <person name="Pradier J.M."/>
            <person name="Quevillon E."/>
            <person name="Sharon A."/>
            <person name="Simon A."/>
            <person name="ten Have A."/>
            <person name="Tudzynski B."/>
            <person name="Tudzynski P."/>
            <person name="Wincker P."/>
            <person name="Andrew M."/>
            <person name="Anthouard V."/>
            <person name="Beever R.E."/>
            <person name="Beffa R."/>
            <person name="Benoit I."/>
            <person name="Bouzid O."/>
            <person name="Brault B."/>
            <person name="Chen Z."/>
            <person name="Choquer M."/>
            <person name="Collemare J."/>
            <person name="Cotton P."/>
            <person name="Danchin E.G."/>
            <person name="Da Silva C."/>
            <person name="Gautier A."/>
            <person name="Giraud C."/>
            <person name="Giraud T."/>
            <person name="Gonzalez C."/>
            <person name="Grossetete S."/>
            <person name="Guldener U."/>
            <person name="Henrissat B."/>
            <person name="Howlett B.J."/>
            <person name="Kodira C."/>
            <person name="Kretschmer M."/>
            <person name="Lappartient A."/>
            <person name="Leroch M."/>
            <person name="Levis C."/>
            <person name="Mauceli E."/>
            <person name="Neuveglise C."/>
            <person name="Oeser B."/>
            <person name="Pearson M."/>
            <person name="Poulain J."/>
            <person name="Poussereau N."/>
            <person name="Quesneville H."/>
            <person name="Rascle C."/>
            <person name="Schumacher J."/>
            <person name="Segurens B."/>
            <person name="Sexton A."/>
            <person name="Silva E."/>
            <person name="Sirven C."/>
            <person name="Soanes D.M."/>
            <person name="Talbot N.J."/>
            <person name="Templeton M."/>
            <person name="Yandava C."/>
            <person name="Yarden O."/>
            <person name="Zeng Q."/>
            <person name="Rollins J.A."/>
            <person name="Lebrun M.H."/>
            <person name="Dickman M."/>
        </authorList>
    </citation>
    <scope>NUCLEOTIDE SEQUENCE [LARGE SCALE GENOMIC DNA]</scope>
    <source>
        <strain evidence="3">ATCC 18683 / 1980 / Ss-1</strain>
    </source>
</reference>
<name>A7FA63_SCLS1</name>
<keyword evidence="3" id="KW-1185">Reference proteome</keyword>
<organism evidence="2 3">
    <name type="scientific">Sclerotinia sclerotiorum (strain ATCC 18683 / 1980 / Ss-1)</name>
    <name type="common">White mold</name>
    <name type="synonym">Whetzelinia sclerotiorum</name>
    <dbReference type="NCBI Taxonomy" id="665079"/>
    <lineage>
        <taxon>Eukaryota</taxon>
        <taxon>Fungi</taxon>
        <taxon>Dikarya</taxon>
        <taxon>Ascomycota</taxon>
        <taxon>Pezizomycotina</taxon>
        <taxon>Leotiomycetes</taxon>
        <taxon>Helotiales</taxon>
        <taxon>Sclerotiniaceae</taxon>
        <taxon>Sclerotinia</taxon>
    </lineage>
</organism>
<evidence type="ECO:0000256" key="1">
    <source>
        <dbReference type="SAM" id="MobiDB-lite"/>
    </source>
</evidence>
<sequence length="69" mass="7901">MSHEFHLGVRDSTSRNNLYPSERPTRALIQREKRRNNRAACGGSQDCFGDDFMIFICTVKGILSHEAKM</sequence>
<feature type="compositionally biased region" description="Basic and acidic residues" evidence="1">
    <location>
        <begin position="1"/>
        <end position="13"/>
    </location>
</feature>
<protein>
    <submittedName>
        <fullName evidence="2">Uncharacterized protein</fullName>
    </submittedName>
</protein>
<dbReference type="EMBL" id="CH476654">
    <property type="protein sequence ID" value="EDO00624.1"/>
    <property type="molecule type" value="Genomic_DNA"/>
</dbReference>
<feature type="region of interest" description="Disordered" evidence="1">
    <location>
        <begin position="1"/>
        <end position="24"/>
    </location>
</feature>
<evidence type="ECO:0000313" key="3">
    <source>
        <dbReference type="Proteomes" id="UP000001312"/>
    </source>
</evidence>
<dbReference type="KEGG" id="ssl:SS1G_14494"/>
<dbReference type="Proteomes" id="UP000001312">
    <property type="component" value="Unassembled WGS sequence"/>
</dbReference>
<evidence type="ECO:0000313" key="2">
    <source>
        <dbReference type="EMBL" id="EDO00624.1"/>
    </source>
</evidence>
<proteinExistence type="predicted"/>